<dbReference type="Proteomes" id="UP000006637">
    <property type="component" value="Chromosome"/>
</dbReference>
<dbReference type="KEGG" id="rxy:Rxyl_1112"/>
<sequence length="394" mass="42202">MVGAGLAGVHLARSLPPALREAGETLVVDRSETYAFAPLIHEVAAGRLHPDSVTLPVRPALRGRCGFLRAEVKSVDLSGSSLLTSEGEISYEYLVLAPGSEAVPPPEHLSPHFLPFHTLRDALRLRSALAAAWREALREPAPQAPAVAVVGGGTTGVELAAEFAALSAYLRRRSGRRARPGLRVVLFEATGRLMGWLDPYFHEVALEELGRLGVEVRLRSPVEGASGEGVLAGGKWFSARVRVWAAGVRAARLVRGLPVRHGDGGRAEVGPHLTLPAHPNVYVLGDSALREGPGAGPLPPTGSAAVQQGPYAARDVGRRLRGARRPPFRFVDRGYAVSLGPESAVANPFGRRMRGTPAQALYRSVLLYYLRGRRQRLLAASDWAMERVGRLGFA</sequence>
<feature type="domain" description="FAD/NAD(P)-binding" evidence="6">
    <location>
        <begin position="2"/>
        <end position="309"/>
    </location>
</feature>
<dbReference type="EC" id="1.6.99.3" evidence="7"/>
<organism evidence="7 8">
    <name type="scientific">Rubrobacter xylanophilus (strain DSM 9941 / JCM 11954 / NBRC 16129 / PRD-1)</name>
    <dbReference type="NCBI Taxonomy" id="266117"/>
    <lineage>
        <taxon>Bacteria</taxon>
        <taxon>Bacillati</taxon>
        <taxon>Actinomycetota</taxon>
        <taxon>Rubrobacteria</taxon>
        <taxon>Rubrobacterales</taxon>
        <taxon>Rubrobacteraceae</taxon>
        <taxon>Rubrobacter</taxon>
    </lineage>
</organism>
<dbReference type="Gene3D" id="3.50.50.100">
    <property type="match status" value="1"/>
</dbReference>
<proteinExistence type="inferred from homology"/>
<comment type="cofactor">
    <cofactor evidence="1">
        <name>FAD</name>
        <dbReference type="ChEBI" id="CHEBI:57692"/>
    </cofactor>
</comment>
<dbReference type="PANTHER" id="PTHR42913">
    <property type="entry name" value="APOPTOSIS-INDUCING FACTOR 1"/>
    <property type="match status" value="1"/>
</dbReference>
<dbReference type="PhylomeDB" id="Q1AX00"/>
<comment type="similarity">
    <text evidence="2">Belongs to the NADH dehydrogenase family.</text>
</comment>
<keyword evidence="8" id="KW-1185">Reference proteome</keyword>
<dbReference type="SUPFAM" id="SSF51905">
    <property type="entry name" value="FAD/NAD(P)-binding domain"/>
    <property type="match status" value="1"/>
</dbReference>
<dbReference type="EMBL" id="CP000386">
    <property type="protein sequence ID" value="ABG04078.1"/>
    <property type="molecule type" value="Genomic_DNA"/>
</dbReference>
<evidence type="ECO:0000256" key="5">
    <source>
        <dbReference type="ARBA" id="ARBA00023002"/>
    </source>
</evidence>
<keyword evidence="4" id="KW-0274">FAD</keyword>
<dbReference type="eggNOG" id="COG1252">
    <property type="taxonomic scope" value="Bacteria"/>
</dbReference>
<evidence type="ECO:0000256" key="2">
    <source>
        <dbReference type="ARBA" id="ARBA00005272"/>
    </source>
</evidence>
<accession>Q1AX00</accession>
<dbReference type="InterPro" id="IPR036188">
    <property type="entry name" value="FAD/NAD-bd_sf"/>
</dbReference>
<reference evidence="7 8" key="1">
    <citation type="submission" date="2006-06" db="EMBL/GenBank/DDBJ databases">
        <title>Complete sequence of Rubrobacter xylanophilus DSM 9941.</title>
        <authorList>
            <consortium name="US DOE Joint Genome Institute"/>
            <person name="Copeland A."/>
            <person name="Lucas S."/>
            <person name="Lapidus A."/>
            <person name="Barry K."/>
            <person name="Detter J.C."/>
            <person name="Glavina del Rio T."/>
            <person name="Hammon N."/>
            <person name="Israni S."/>
            <person name="Dalin E."/>
            <person name="Tice H."/>
            <person name="Pitluck S."/>
            <person name="Munk A.C."/>
            <person name="Brettin T."/>
            <person name="Bruce D."/>
            <person name="Han C."/>
            <person name="Tapia R."/>
            <person name="Gilna P."/>
            <person name="Schmutz J."/>
            <person name="Larimer F."/>
            <person name="Land M."/>
            <person name="Hauser L."/>
            <person name="Kyrpides N."/>
            <person name="Lykidis A."/>
            <person name="da Costa M.S."/>
            <person name="Rainey F.A."/>
            <person name="Empadinhas N."/>
            <person name="Jolivet E."/>
            <person name="Battista J.R."/>
            <person name="Richardson P."/>
        </authorList>
    </citation>
    <scope>NUCLEOTIDE SEQUENCE [LARGE SCALE GENOMIC DNA]</scope>
    <source>
        <strain evidence="8">DSM 9941 / NBRC 16129 / PRD-1</strain>
    </source>
</reference>
<keyword evidence="3" id="KW-0285">Flavoprotein</keyword>
<gene>
    <name evidence="7" type="ordered locus">Rxyl_1112</name>
</gene>
<dbReference type="InterPro" id="IPR051169">
    <property type="entry name" value="NADH-Q_oxidoreductase"/>
</dbReference>
<evidence type="ECO:0000313" key="7">
    <source>
        <dbReference type="EMBL" id="ABG04078.1"/>
    </source>
</evidence>
<dbReference type="AlphaFoldDB" id="Q1AX00"/>
<evidence type="ECO:0000256" key="3">
    <source>
        <dbReference type="ARBA" id="ARBA00022630"/>
    </source>
</evidence>
<evidence type="ECO:0000313" key="8">
    <source>
        <dbReference type="Proteomes" id="UP000006637"/>
    </source>
</evidence>
<evidence type="ECO:0000256" key="1">
    <source>
        <dbReference type="ARBA" id="ARBA00001974"/>
    </source>
</evidence>
<keyword evidence="5 7" id="KW-0560">Oxidoreductase</keyword>
<dbReference type="GO" id="GO:0003955">
    <property type="term" value="F:NAD(P)H dehydrogenase (quinone) activity"/>
    <property type="evidence" value="ECO:0007669"/>
    <property type="project" value="TreeGrafter"/>
</dbReference>
<dbReference type="Pfam" id="PF07992">
    <property type="entry name" value="Pyr_redox_2"/>
    <property type="match status" value="1"/>
</dbReference>
<dbReference type="InterPro" id="IPR023753">
    <property type="entry name" value="FAD/NAD-binding_dom"/>
</dbReference>
<dbReference type="GO" id="GO:0019646">
    <property type="term" value="P:aerobic electron transport chain"/>
    <property type="evidence" value="ECO:0007669"/>
    <property type="project" value="TreeGrafter"/>
</dbReference>
<name>Q1AX00_RUBXD</name>
<evidence type="ECO:0000259" key="6">
    <source>
        <dbReference type="Pfam" id="PF07992"/>
    </source>
</evidence>
<evidence type="ECO:0000256" key="4">
    <source>
        <dbReference type="ARBA" id="ARBA00022827"/>
    </source>
</evidence>
<dbReference type="HOGENOM" id="CLU_021377_7_1_11"/>
<dbReference type="PANTHER" id="PTHR42913:SF3">
    <property type="entry name" value="64 KDA MITOCHONDRIAL NADH DEHYDROGENASE (EUROFUNG)"/>
    <property type="match status" value="1"/>
</dbReference>
<protein>
    <submittedName>
        <fullName evidence="7">NADH dehydrogenase</fullName>
        <ecNumber evidence="7">1.6.99.3</ecNumber>
    </submittedName>
</protein>